<sequence>MTFSKPVIATDAVEASIDMIKNEYNGYIVKEQNIEELYESMKKILSNEERMRVIGKNSRKTFEEKIITSLFLKFLISL</sequence>
<dbReference type="InterPro" id="IPR001296">
    <property type="entry name" value="Glyco_trans_1"/>
</dbReference>
<dbReference type="AlphaFoldDB" id="A0A0F8MFN6"/>
<dbReference type="SUPFAM" id="SSF53756">
    <property type="entry name" value="UDP-Glycosyltransferase/glycogen phosphorylase"/>
    <property type="match status" value="1"/>
</dbReference>
<feature type="domain" description="Glycosyl transferase family 1" evidence="1">
    <location>
        <begin position="1"/>
        <end position="60"/>
    </location>
</feature>
<organism evidence="2 3">
    <name type="scientific">Methanosarcina mazei</name>
    <name type="common">Methanosarcina frisia</name>
    <dbReference type="NCBI Taxonomy" id="2209"/>
    <lineage>
        <taxon>Archaea</taxon>
        <taxon>Methanobacteriati</taxon>
        <taxon>Methanobacteriota</taxon>
        <taxon>Stenosarchaea group</taxon>
        <taxon>Methanomicrobia</taxon>
        <taxon>Methanosarcinales</taxon>
        <taxon>Methanosarcinaceae</taxon>
        <taxon>Methanosarcina</taxon>
    </lineage>
</organism>
<dbReference type="Pfam" id="PF00534">
    <property type="entry name" value="Glycos_transf_1"/>
    <property type="match status" value="1"/>
</dbReference>
<dbReference type="EMBL" id="JJQF01000133">
    <property type="protein sequence ID" value="KKH27275.1"/>
    <property type="molecule type" value="Genomic_DNA"/>
</dbReference>
<dbReference type="Gene3D" id="3.40.50.2000">
    <property type="entry name" value="Glycogen Phosphorylase B"/>
    <property type="match status" value="1"/>
</dbReference>
<evidence type="ECO:0000313" key="2">
    <source>
        <dbReference type="EMBL" id="KKH27275.1"/>
    </source>
</evidence>
<evidence type="ECO:0000313" key="3">
    <source>
        <dbReference type="Proteomes" id="UP000034338"/>
    </source>
</evidence>
<proteinExistence type="predicted"/>
<name>A0A0F8MFN6_METMZ</name>
<evidence type="ECO:0000259" key="1">
    <source>
        <dbReference type="Pfam" id="PF00534"/>
    </source>
</evidence>
<reference evidence="2 3" key="1">
    <citation type="journal article" date="2015" name="ISME J.">
        <title>Genomic and phenotypic differentiation among Methanosarcina mazei populations from Columbia River sediment.</title>
        <authorList>
            <person name="Youngblut N.D."/>
            <person name="Wirth J.S."/>
            <person name="Henriksen J.R."/>
            <person name="Smith M."/>
            <person name="Simon H."/>
            <person name="Metcalf W.W."/>
            <person name="Whitaker R.J."/>
        </authorList>
    </citation>
    <scope>NUCLEOTIDE SEQUENCE [LARGE SCALE GENOMIC DNA]</scope>
    <source>
        <strain evidence="2 3">1.H.A.0.1</strain>
    </source>
</reference>
<comment type="caution">
    <text evidence="2">The sequence shown here is derived from an EMBL/GenBank/DDBJ whole genome shotgun (WGS) entry which is preliminary data.</text>
</comment>
<dbReference type="PATRIC" id="fig|2209.81.peg.1226"/>
<dbReference type="GO" id="GO:0016757">
    <property type="term" value="F:glycosyltransferase activity"/>
    <property type="evidence" value="ECO:0007669"/>
    <property type="project" value="InterPro"/>
</dbReference>
<dbReference type="Proteomes" id="UP000034338">
    <property type="component" value="Unassembled WGS sequence"/>
</dbReference>
<accession>A0A0F8MFN6</accession>
<protein>
    <recommendedName>
        <fullName evidence="1">Glycosyl transferase family 1 domain-containing protein</fullName>
    </recommendedName>
</protein>
<gene>
    <name evidence="2" type="ORF">DU37_05620</name>
</gene>